<proteinExistence type="predicted"/>
<evidence type="ECO:0000313" key="3">
    <source>
        <dbReference type="Proteomes" id="UP000193642"/>
    </source>
</evidence>
<reference evidence="2 3" key="1">
    <citation type="submission" date="2016-07" db="EMBL/GenBank/DDBJ databases">
        <title>Pervasive Adenine N6-methylation of Active Genes in Fungi.</title>
        <authorList>
            <consortium name="DOE Joint Genome Institute"/>
            <person name="Mondo S.J."/>
            <person name="Dannebaum R.O."/>
            <person name="Kuo R.C."/>
            <person name="Labutti K."/>
            <person name="Haridas S."/>
            <person name="Kuo A."/>
            <person name="Salamov A."/>
            <person name="Ahrendt S.R."/>
            <person name="Lipzen A."/>
            <person name="Sullivan W."/>
            <person name="Andreopoulos W.B."/>
            <person name="Clum A."/>
            <person name="Lindquist E."/>
            <person name="Daum C."/>
            <person name="Ramamoorthy G.K."/>
            <person name="Gryganskyi A."/>
            <person name="Culley D."/>
            <person name="Magnuson J.K."/>
            <person name="James T.Y."/>
            <person name="O'Malley M.A."/>
            <person name="Stajich J.E."/>
            <person name="Spatafora J.W."/>
            <person name="Visel A."/>
            <person name="Grigoriev I.V."/>
        </authorList>
    </citation>
    <scope>NUCLEOTIDE SEQUENCE [LARGE SCALE GENOMIC DNA]</scope>
    <source>
        <strain evidence="2 3">JEL800</strain>
    </source>
</reference>
<gene>
    <name evidence="2" type="ORF">BCR33DRAFT_716083</name>
</gene>
<organism evidence="2 3">
    <name type="scientific">Rhizoclosmatium globosum</name>
    <dbReference type="NCBI Taxonomy" id="329046"/>
    <lineage>
        <taxon>Eukaryota</taxon>
        <taxon>Fungi</taxon>
        <taxon>Fungi incertae sedis</taxon>
        <taxon>Chytridiomycota</taxon>
        <taxon>Chytridiomycota incertae sedis</taxon>
        <taxon>Chytridiomycetes</taxon>
        <taxon>Chytridiales</taxon>
        <taxon>Chytriomycetaceae</taxon>
        <taxon>Rhizoclosmatium</taxon>
    </lineage>
</organism>
<protein>
    <submittedName>
        <fullName evidence="2">Uncharacterized protein</fullName>
    </submittedName>
</protein>
<feature type="chain" id="PRO_5013005586" evidence="1">
    <location>
        <begin position="25"/>
        <end position="130"/>
    </location>
</feature>
<feature type="signal peptide" evidence="1">
    <location>
        <begin position="1"/>
        <end position="24"/>
    </location>
</feature>
<accession>A0A1Y2CGN7</accession>
<evidence type="ECO:0000256" key="1">
    <source>
        <dbReference type="SAM" id="SignalP"/>
    </source>
</evidence>
<dbReference type="AlphaFoldDB" id="A0A1Y2CGN7"/>
<keyword evidence="1" id="KW-0732">Signal</keyword>
<dbReference type="Proteomes" id="UP000193642">
    <property type="component" value="Unassembled WGS sequence"/>
</dbReference>
<dbReference type="EMBL" id="MCGO01000018">
    <property type="protein sequence ID" value="ORY46077.1"/>
    <property type="molecule type" value="Genomic_DNA"/>
</dbReference>
<comment type="caution">
    <text evidence="2">The sequence shown here is derived from an EMBL/GenBank/DDBJ whole genome shotgun (WGS) entry which is preliminary data.</text>
</comment>
<sequence length="130" mass="14227">MAGPPLLFTLAFTLISPLLLQTFAVPNNNHHLPPTPISPRQVVRPEIVTPTFQSVVAQPTTVIDTIRVSKMIGRGLRGRCNDADQTILKRVPKSLIMRDATDIEGNLAKELISLVKQKNTPMVAKVGIVQ</sequence>
<name>A0A1Y2CGN7_9FUNG</name>
<evidence type="ECO:0000313" key="2">
    <source>
        <dbReference type="EMBL" id="ORY46077.1"/>
    </source>
</evidence>
<keyword evidence="3" id="KW-1185">Reference proteome</keyword>